<accession>A0A7X6K6C1</accession>
<dbReference type="EMBL" id="JAAZSQ010000013">
    <property type="protein sequence ID" value="NKX55509.1"/>
    <property type="molecule type" value="Genomic_DNA"/>
</dbReference>
<name>A0A7X6K6C1_9MICC</name>
<dbReference type="AlphaFoldDB" id="A0A7X6K6C1"/>
<organism evidence="1 2">
    <name type="scientific">Arthrobacter mobilis</name>
    <dbReference type="NCBI Taxonomy" id="2724944"/>
    <lineage>
        <taxon>Bacteria</taxon>
        <taxon>Bacillati</taxon>
        <taxon>Actinomycetota</taxon>
        <taxon>Actinomycetes</taxon>
        <taxon>Micrococcales</taxon>
        <taxon>Micrococcaceae</taxon>
        <taxon>Arthrobacter</taxon>
    </lineage>
</organism>
<comment type="caution">
    <text evidence="1">The sequence shown here is derived from an EMBL/GenBank/DDBJ whole genome shotgun (WGS) entry which is preliminary data.</text>
</comment>
<evidence type="ECO:0000313" key="1">
    <source>
        <dbReference type="EMBL" id="NKX55509.1"/>
    </source>
</evidence>
<proteinExistence type="predicted"/>
<evidence type="ECO:0000313" key="2">
    <source>
        <dbReference type="Proteomes" id="UP000544090"/>
    </source>
</evidence>
<keyword evidence="2" id="KW-1185">Reference proteome</keyword>
<gene>
    <name evidence="1" type="ORF">HGG74_13390</name>
</gene>
<dbReference type="RefSeq" id="WP_168487090.1">
    <property type="nucleotide sequence ID" value="NZ_JAAZSQ010000013.1"/>
</dbReference>
<dbReference type="Proteomes" id="UP000544090">
    <property type="component" value="Unassembled WGS sequence"/>
</dbReference>
<protein>
    <submittedName>
        <fullName evidence="1">Uncharacterized protein</fullName>
    </submittedName>
</protein>
<sequence length="75" mass="8183">MNRSDELLTRLRGGEILTATDPAGHTIRCSVEVSAPHLGVLWARDLHTGQRILIPAEEFHLAKAPPEPESGRPGH</sequence>
<reference evidence="1 2" key="1">
    <citation type="submission" date="2020-04" db="EMBL/GenBank/DDBJ databases">
        <title>Arthrobacter sp. nov.</title>
        <authorList>
            <person name="Liu S."/>
        </authorList>
    </citation>
    <scope>NUCLEOTIDE SEQUENCE [LARGE SCALE GENOMIC DNA]</scope>
    <source>
        <strain evidence="1 2">E918</strain>
    </source>
</reference>